<dbReference type="InterPro" id="IPR041698">
    <property type="entry name" value="Methyltransf_25"/>
</dbReference>
<accession>A0A210Q0X1</accession>
<name>A0A210Q0X1_MIZYE</name>
<keyword evidence="4" id="KW-1185">Reference proteome</keyword>
<dbReference type="OrthoDB" id="3647at2759"/>
<dbReference type="Gene3D" id="3.40.50.150">
    <property type="entry name" value="Vaccinia Virus protein VP39"/>
    <property type="match status" value="1"/>
</dbReference>
<feature type="chain" id="PRO_5012351975" evidence="1">
    <location>
        <begin position="24"/>
        <end position="254"/>
    </location>
</feature>
<dbReference type="SUPFAM" id="SSF53335">
    <property type="entry name" value="S-adenosyl-L-methionine-dependent methyltransferases"/>
    <property type="match status" value="1"/>
</dbReference>
<dbReference type="InterPro" id="IPR029063">
    <property type="entry name" value="SAM-dependent_MTases_sf"/>
</dbReference>
<protein>
    <submittedName>
        <fullName evidence="3">Williams-Beuren syndrome chromosomal region 27 protein</fullName>
    </submittedName>
</protein>
<gene>
    <name evidence="3" type="ORF">KP79_PYT16975</name>
</gene>
<reference evidence="3 4" key="1">
    <citation type="journal article" date="2017" name="Nat. Ecol. Evol.">
        <title>Scallop genome provides insights into evolution of bilaterian karyotype and development.</title>
        <authorList>
            <person name="Wang S."/>
            <person name="Zhang J."/>
            <person name="Jiao W."/>
            <person name="Li J."/>
            <person name="Xun X."/>
            <person name="Sun Y."/>
            <person name="Guo X."/>
            <person name="Huan P."/>
            <person name="Dong B."/>
            <person name="Zhang L."/>
            <person name="Hu X."/>
            <person name="Sun X."/>
            <person name="Wang J."/>
            <person name="Zhao C."/>
            <person name="Wang Y."/>
            <person name="Wang D."/>
            <person name="Huang X."/>
            <person name="Wang R."/>
            <person name="Lv J."/>
            <person name="Li Y."/>
            <person name="Zhang Z."/>
            <person name="Liu B."/>
            <person name="Lu W."/>
            <person name="Hui Y."/>
            <person name="Liang J."/>
            <person name="Zhou Z."/>
            <person name="Hou R."/>
            <person name="Li X."/>
            <person name="Liu Y."/>
            <person name="Li H."/>
            <person name="Ning X."/>
            <person name="Lin Y."/>
            <person name="Zhao L."/>
            <person name="Xing Q."/>
            <person name="Dou J."/>
            <person name="Li Y."/>
            <person name="Mao J."/>
            <person name="Guo H."/>
            <person name="Dou H."/>
            <person name="Li T."/>
            <person name="Mu C."/>
            <person name="Jiang W."/>
            <person name="Fu Q."/>
            <person name="Fu X."/>
            <person name="Miao Y."/>
            <person name="Liu J."/>
            <person name="Yu Q."/>
            <person name="Li R."/>
            <person name="Liao H."/>
            <person name="Li X."/>
            <person name="Kong Y."/>
            <person name="Jiang Z."/>
            <person name="Chourrout D."/>
            <person name="Li R."/>
            <person name="Bao Z."/>
        </authorList>
    </citation>
    <scope>NUCLEOTIDE SEQUENCE [LARGE SCALE GENOMIC DNA]</scope>
    <source>
        <strain evidence="3 4">PY_sf001</strain>
    </source>
</reference>
<organism evidence="3 4">
    <name type="scientific">Mizuhopecten yessoensis</name>
    <name type="common">Japanese scallop</name>
    <name type="synonym">Patinopecten yessoensis</name>
    <dbReference type="NCBI Taxonomy" id="6573"/>
    <lineage>
        <taxon>Eukaryota</taxon>
        <taxon>Metazoa</taxon>
        <taxon>Spiralia</taxon>
        <taxon>Lophotrochozoa</taxon>
        <taxon>Mollusca</taxon>
        <taxon>Bivalvia</taxon>
        <taxon>Autobranchia</taxon>
        <taxon>Pteriomorphia</taxon>
        <taxon>Pectinida</taxon>
        <taxon>Pectinoidea</taxon>
        <taxon>Pectinidae</taxon>
        <taxon>Mizuhopecten</taxon>
    </lineage>
</organism>
<dbReference type="PANTHER" id="PTHR43591:SF101">
    <property type="entry name" value="METHYLTRANSFERASE-LIKE PROTEIN 27"/>
    <property type="match status" value="1"/>
</dbReference>
<dbReference type="AlphaFoldDB" id="A0A210Q0X1"/>
<dbReference type="EMBL" id="NEDP02005288">
    <property type="protein sequence ID" value="OWF42391.1"/>
    <property type="molecule type" value="Genomic_DNA"/>
</dbReference>
<dbReference type="CDD" id="cd02440">
    <property type="entry name" value="AdoMet_MTases"/>
    <property type="match status" value="1"/>
</dbReference>
<feature type="domain" description="Methyltransferase" evidence="2">
    <location>
        <begin position="104"/>
        <end position="195"/>
    </location>
</feature>
<evidence type="ECO:0000313" key="4">
    <source>
        <dbReference type="Proteomes" id="UP000242188"/>
    </source>
</evidence>
<keyword evidence="1" id="KW-0732">Signal</keyword>
<feature type="signal peptide" evidence="1">
    <location>
        <begin position="1"/>
        <end position="23"/>
    </location>
</feature>
<proteinExistence type="predicted"/>
<evidence type="ECO:0000259" key="2">
    <source>
        <dbReference type="Pfam" id="PF13649"/>
    </source>
</evidence>
<sequence>MAVHVAFHGVLLFPSILRPSVMAEVKAKRFIQSSDAPDGQAYCTNFGAHKPGMSMTEVAEYYSKWAGEYEQDLNQDRYQGPYYACMAVTEAFPVDTTNRKSVSILDVACGTGFLGEKLKKEGFVNVDGLDPSDKMLDVARAKNIYNKLYCEFMSDATLPIDNGKYSCVAVAGGMGEGHIPCAALTEMIRIVKPGGYIIIVMREEYLTHVQEYAGKLENFFLKLEKEGKWKRCSQTVVPKYSFDNNGIIFKFKVC</sequence>
<comment type="caution">
    <text evidence="3">The sequence shown here is derived from an EMBL/GenBank/DDBJ whole genome shotgun (WGS) entry which is preliminary data.</text>
</comment>
<dbReference type="Proteomes" id="UP000242188">
    <property type="component" value="Unassembled WGS sequence"/>
</dbReference>
<dbReference type="STRING" id="6573.A0A210Q0X1"/>
<dbReference type="Pfam" id="PF13649">
    <property type="entry name" value="Methyltransf_25"/>
    <property type="match status" value="1"/>
</dbReference>
<evidence type="ECO:0000313" key="3">
    <source>
        <dbReference type="EMBL" id="OWF42391.1"/>
    </source>
</evidence>
<evidence type="ECO:0000256" key="1">
    <source>
        <dbReference type="SAM" id="SignalP"/>
    </source>
</evidence>
<dbReference type="PANTHER" id="PTHR43591">
    <property type="entry name" value="METHYLTRANSFERASE"/>
    <property type="match status" value="1"/>
</dbReference>